<name>A0A3E0E387_9BACT</name>
<dbReference type="EMBL" id="QUNF01000002">
    <property type="protein sequence ID" value="REG92747.1"/>
    <property type="molecule type" value="Genomic_DNA"/>
</dbReference>
<gene>
    <name evidence="1" type="ORF">C8N25_102150</name>
</gene>
<dbReference type="RefSeq" id="WP_086541629.1">
    <property type="nucleotide sequence ID" value="NZ_MSSW01000030.1"/>
</dbReference>
<evidence type="ECO:0000313" key="2">
    <source>
        <dbReference type="Proteomes" id="UP000256405"/>
    </source>
</evidence>
<dbReference type="AlphaFoldDB" id="A0A3E0E387"/>
<sequence length="114" mass="13101">MKYYWTLSLLLFLFLQSCQEENIPLNHLEFYWDQTGCADPWNTNSNNSNEETQQAIEDYLSDKGVRGAKVTSITNEGIQLDCEACFCTNGTRIYLTVPKNQKGKMIDLGFKESQ</sequence>
<dbReference type="Proteomes" id="UP000256405">
    <property type="component" value="Unassembled WGS sequence"/>
</dbReference>
<protein>
    <recommendedName>
        <fullName evidence="3">Lipoprotein</fullName>
    </recommendedName>
</protein>
<dbReference type="OrthoDB" id="1447715at2"/>
<proteinExistence type="predicted"/>
<evidence type="ECO:0000313" key="1">
    <source>
        <dbReference type="EMBL" id="REG92747.1"/>
    </source>
</evidence>
<accession>A0A3E0E387</accession>
<organism evidence="1 2">
    <name type="scientific">Algoriphagus antarcticus</name>
    <dbReference type="NCBI Taxonomy" id="238540"/>
    <lineage>
        <taxon>Bacteria</taxon>
        <taxon>Pseudomonadati</taxon>
        <taxon>Bacteroidota</taxon>
        <taxon>Cytophagia</taxon>
        <taxon>Cytophagales</taxon>
        <taxon>Cyclobacteriaceae</taxon>
        <taxon>Algoriphagus</taxon>
    </lineage>
</organism>
<evidence type="ECO:0008006" key="3">
    <source>
        <dbReference type="Google" id="ProtNLM"/>
    </source>
</evidence>
<dbReference type="PROSITE" id="PS51257">
    <property type="entry name" value="PROKAR_LIPOPROTEIN"/>
    <property type="match status" value="1"/>
</dbReference>
<reference evidence="1 2" key="1">
    <citation type="submission" date="2018-08" db="EMBL/GenBank/DDBJ databases">
        <title>Genomic Encyclopedia of Archaeal and Bacterial Type Strains, Phase II (KMG-II): from individual species to whole genera.</title>
        <authorList>
            <person name="Goeker M."/>
        </authorList>
    </citation>
    <scope>NUCLEOTIDE SEQUENCE [LARGE SCALE GENOMIC DNA]</scope>
    <source>
        <strain evidence="1 2">DSM 15986</strain>
    </source>
</reference>
<comment type="caution">
    <text evidence="1">The sequence shown here is derived from an EMBL/GenBank/DDBJ whole genome shotgun (WGS) entry which is preliminary data.</text>
</comment>
<keyword evidence="2" id="KW-1185">Reference proteome</keyword>